<organism evidence="5 6">
    <name type="scientific">Boletus reticuloceps</name>
    <dbReference type="NCBI Taxonomy" id="495285"/>
    <lineage>
        <taxon>Eukaryota</taxon>
        <taxon>Fungi</taxon>
        <taxon>Dikarya</taxon>
        <taxon>Basidiomycota</taxon>
        <taxon>Agaricomycotina</taxon>
        <taxon>Agaricomycetes</taxon>
        <taxon>Agaricomycetidae</taxon>
        <taxon>Boletales</taxon>
        <taxon>Boletineae</taxon>
        <taxon>Boletaceae</taxon>
        <taxon>Boletoideae</taxon>
        <taxon>Boletus</taxon>
    </lineage>
</organism>
<dbReference type="Proteomes" id="UP000683000">
    <property type="component" value="Unassembled WGS sequence"/>
</dbReference>
<dbReference type="Pfam" id="PF01494">
    <property type="entry name" value="FAD_binding_3"/>
    <property type="match status" value="2"/>
</dbReference>
<accession>A0A8I2YYE6</accession>
<dbReference type="EMBL" id="JAGFBS010000003">
    <property type="protein sequence ID" value="KAG6380370.1"/>
    <property type="molecule type" value="Genomic_DNA"/>
</dbReference>
<name>A0A8I2YYE6_9AGAM</name>
<reference evidence="5" key="1">
    <citation type="submission" date="2021-03" db="EMBL/GenBank/DDBJ databases">
        <title>Evolutionary innovations through gain and loss of genes in the ectomycorrhizal Boletales.</title>
        <authorList>
            <person name="Wu G."/>
            <person name="Miyauchi S."/>
            <person name="Morin E."/>
            <person name="Yang Z.-L."/>
            <person name="Xu J."/>
            <person name="Martin F.M."/>
        </authorList>
    </citation>
    <scope>NUCLEOTIDE SEQUENCE</scope>
    <source>
        <strain evidence="5">BR01</strain>
    </source>
</reference>
<dbReference type="SUPFAM" id="SSF54373">
    <property type="entry name" value="FAD-linked reductases, C-terminal domain"/>
    <property type="match status" value="1"/>
</dbReference>
<dbReference type="InterPro" id="IPR051104">
    <property type="entry name" value="FAD_monoxygenase"/>
</dbReference>
<feature type="domain" description="FAD-binding" evidence="4">
    <location>
        <begin position="317"/>
        <end position="385"/>
    </location>
</feature>
<dbReference type="GO" id="GO:0044550">
    <property type="term" value="P:secondary metabolite biosynthetic process"/>
    <property type="evidence" value="ECO:0007669"/>
    <property type="project" value="TreeGrafter"/>
</dbReference>
<dbReference type="OrthoDB" id="417877at2759"/>
<dbReference type="PANTHER" id="PTHR46720">
    <property type="entry name" value="HYDROXYLASE, PUTATIVE (AFU_ORTHOLOGUE AFUA_3G01460)-RELATED"/>
    <property type="match status" value="1"/>
</dbReference>
<evidence type="ECO:0000256" key="1">
    <source>
        <dbReference type="ARBA" id="ARBA00022630"/>
    </source>
</evidence>
<keyword evidence="3" id="KW-0560">Oxidoreductase</keyword>
<dbReference type="GO" id="GO:0071949">
    <property type="term" value="F:FAD binding"/>
    <property type="evidence" value="ECO:0007669"/>
    <property type="project" value="InterPro"/>
</dbReference>
<dbReference type="InterPro" id="IPR036188">
    <property type="entry name" value="FAD/NAD-bd_sf"/>
</dbReference>
<dbReference type="InterPro" id="IPR002938">
    <property type="entry name" value="FAD-bd"/>
</dbReference>
<comment type="caution">
    <text evidence="5">The sequence shown here is derived from an EMBL/GenBank/DDBJ whole genome shotgun (WGS) entry which is preliminary data.</text>
</comment>
<dbReference type="PRINTS" id="PR00420">
    <property type="entry name" value="RNGMNOXGNASE"/>
</dbReference>
<keyword evidence="6" id="KW-1185">Reference proteome</keyword>
<dbReference type="PANTHER" id="PTHR46720:SF3">
    <property type="entry name" value="FAD-BINDING DOMAIN-CONTAINING PROTEIN-RELATED"/>
    <property type="match status" value="1"/>
</dbReference>
<evidence type="ECO:0000259" key="4">
    <source>
        <dbReference type="Pfam" id="PF01494"/>
    </source>
</evidence>
<gene>
    <name evidence="5" type="ORF">JVT61DRAFT_8483</name>
</gene>
<keyword evidence="1" id="KW-0285">Flavoprotein</keyword>
<dbReference type="Gene3D" id="3.50.50.60">
    <property type="entry name" value="FAD/NAD(P)-binding domain"/>
    <property type="match status" value="1"/>
</dbReference>
<sequence>MTGTKFKVAVCGGGVGGLTLAVALSKYPDVEVEVFEAAKQFTEVGAGVGIWPRAFKVLRKLGRGIDHTLMNAATDFEMTEDFVPALSYRKSDQPEGVELFKLMTKGDLMKIHRADFHGTLLSSLSPSCKTHTSKKLVAYSQPAAPQKSPIILTFADGSSSSCDLLVGADGIKSAVRGCMMREIAQCLSGQAAMSALSCIDPIWSGAIAYRTLISTEKLRACAPHHRALREPTVFFVVYPISKGKFINFAGFTLSEELIRTSYHADTSGRKRFEGPWVQELSKEEMCKPFEGLEDDTKPLLKCVDKGTLWAVHTVKPLSAHYHGRVALVGDAAHAMMPFQGSGAGQSIEDAYLLATVLGHPSTKLETIPRALAVYDKLRRPFSSDVALRAKTNGQMSVWQARDIPLEKLGETMTKHWEWAWLSELDGALHDATKLLDSKVPSTY</sequence>
<dbReference type="SUPFAM" id="SSF51905">
    <property type="entry name" value="FAD/NAD(P)-binding domain"/>
    <property type="match status" value="1"/>
</dbReference>
<evidence type="ECO:0000256" key="3">
    <source>
        <dbReference type="ARBA" id="ARBA00023002"/>
    </source>
</evidence>
<dbReference type="GO" id="GO:0016491">
    <property type="term" value="F:oxidoreductase activity"/>
    <property type="evidence" value="ECO:0007669"/>
    <property type="project" value="UniProtKB-KW"/>
</dbReference>
<evidence type="ECO:0000313" key="6">
    <source>
        <dbReference type="Proteomes" id="UP000683000"/>
    </source>
</evidence>
<dbReference type="AlphaFoldDB" id="A0A8I2YYE6"/>
<feature type="domain" description="FAD-binding" evidence="4">
    <location>
        <begin position="6"/>
        <end position="179"/>
    </location>
</feature>
<evidence type="ECO:0000256" key="2">
    <source>
        <dbReference type="ARBA" id="ARBA00022827"/>
    </source>
</evidence>
<proteinExistence type="predicted"/>
<protein>
    <submittedName>
        <fullName evidence="5">FAD/NAD(P)-binding domain-containing protein</fullName>
    </submittedName>
</protein>
<keyword evidence="2" id="KW-0274">FAD</keyword>
<evidence type="ECO:0000313" key="5">
    <source>
        <dbReference type="EMBL" id="KAG6380370.1"/>
    </source>
</evidence>